<evidence type="ECO:0000313" key="1">
    <source>
        <dbReference type="EMBL" id="KAK6176816.1"/>
    </source>
</evidence>
<reference evidence="1 2" key="1">
    <citation type="submission" date="2024-01" db="EMBL/GenBank/DDBJ databases">
        <title>The genome of the rayed Mediterranean limpet Patella caerulea (Linnaeus, 1758).</title>
        <authorList>
            <person name="Anh-Thu Weber A."/>
            <person name="Halstead-Nussloch G."/>
        </authorList>
    </citation>
    <scope>NUCLEOTIDE SEQUENCE [LARGE SCALE GENOMIC DNA]</scope>
    <source>
        <strain evidence="1">AATW-2023a</strain>
        <tissue evidence="1">Whole specimen</tissue>
    </source>
</reference>
<keyword evidence="2" id="KW-1185">Reference proteome</keyword>
<comment type="caution">
    <text evidence="1">The sequence shown here is derived from an EMBL/GenBank/DDBJ whole genome shotgun (WGS) entry which is preliminary data.</text>
</comment>
<gene>
    <name evidence="1" type="ORF">SNE40_015045</name>
</gene>
<dbReference type="Proteomes" id="UP001347796">
    <property type="component" value="Unassembled WGS sequence"/>
</dbReference>
<proteinExistence type="predicted"/>
<evidence type="ECO:0000313" key="2">
    <source>
        <dbReference type="Proteomes" id="UP001347796"/>
    </source>
</evidence>
<organism evidence="1 2">
    <name type="scientific">Patella caerulea</name>
    <name type="common">Rayed Mediterranean limpet</name>
    <dbReference type="NCBI Taxonomy" id="87958"/>
    <lineage>
        <taxon>Eukaryota</taxon>
        <taxon>Metazoa</taxon>
        <taxon>Spiralia</taxon>
        <taxon>Lophotrochozoa</taxon>
        <taxon>Mollusca</taxon>
        <taxon>Gastropoda</taxon>
        <taxon>Patellogastropoda</taxon>
        <taxon>Patelloidea</taxon>
        <taxon>Patellidae</taxon>
        <taxon>Patella</taxon>
    </lineage>
</organism>
<dbReference type="EMBL" id="JAZGQO010000010">
    <property type="protein sequence ID" value="KAK6176816.1"/>
    <property type="molecule type" value="Genomic_DNA"/>
</dbReference>
<protein>
    <submittedName>
        <fullName evidence="1">Uncharacterized protein</fullName>
    </submittedName>
</protein>
<dbReference type="AlphaFoldDB" id="A0AAN8PRE6"/>
<name>A0AAN8PRE6_PATCE</name>
<sequence length="301" mass="33897">MGVKPDNITAFSIQACSVENSMYNCSLAFMKTLENDATCPDVEQTAIKQFFRSMFISYDNKCAHPCREYLMTDLSKCYTDSGLDANLFLSNATMERGTIIGTTVSEVKLFCDNRQPLVRCMRRERDMCPEAPLLMSKIGLDIESLERTVDVLCEHPEVYLGATECFSHPSIGVLECQNNQSTELIQLGVETKEESLSEDMFIAKFCQIRIKHVDCDLKAWSAIDTQSCGTSVIGLRTELECKLLPDFCTSNYQKQVDVICHKENFNKDDRKDDDSGAASVSGSIISRFLLCICILSLFWMD</sequence>
<accession>A0AAN8PRE6</accession>